<dbReference type="STRING" id="391735.Veis_2864"/>
<organism evidence="1 2">
    <name type="scientific">Verminephrobacter eiseniae (strain EF01-2)</name>
    <dbReference type="NCBI Taxonomy" id="391735"/>
    <lineage>
        <taxon>Bacteria</taxon>
        <taxon>Pseudomonadati</taxon>
        <taxon>Pseudomonadota</taxon>
        <taxon>Betaproteobacteria</taxon>
        <taxon>Burkholderiales</taxon>
        <taxon>Comamonadaceae</taxon>
        <taxon>Verminephrobacter</taxon>
    </lineage>
</organism>
<dbReference type="KEGG" id="vei:Veis_2864"/>
<keyword evidence="2" id="KW-1185">Reference proteome</keyword>
<sequence>MASFQVESHCISIVREFASEGLPTVLTPVIQPRLSSLWRTPCLAALRIQPAGDVLARALRPLGADEQLAPLCAHYLRLRAAAGSQSCPGADFPMA</sequence>
<dbReference type="EMBL" id="CP000542">
    <property type="protein sequence ID" value="ABM58600.1"/>
    <property type="molecule type" value="Genomic_DNA"/>
</dbReference>
<evidence type="ECO:0000313" key="1">
    <source>
        <dbReference type="EMBL" id="ABM58600.1"/>
    </source>
</evidence>
<dbReference type="AlphaFoldDB" id="A1WLU3"/>
<protein>
    <submittedName>
        <fullName evidence="1">Uncharacterized protein</fullName>
    </submittedName>
</protein>
<dbReference type="HOGENOM" id="CLU_2371935_0_0_4"/>
<dbReference type="Proteomes" id="UP000000374">
    <property type="component" value="Chromosome"/>
</dbReference>
<gene>
    <name evidence="1" type="ordered locus">Veis_2864</name>
</gene>
<reference evidence="2" key="1">
    <citation type="submission" date="2006-12" db="EMBL/GenBank/DDBJ databases">
        <title>Complete sequence of chromosome 1 of Verminephrobacter eiseniae EF01-2.</title>
        <authorList>
            <person name="Copeland A."/>
            <person name="Lucas S."/>
            <person name="Lapidus A."/>
            <person name="Barry K."/>
            <person name="Detter J.C."/>
            <person name="Glavina del Rio T."/>
            <person name="Dalin E."/>
            <person name="Tice H."/>
            <person name="Pitluck S."/>
            <person name="Chertkov O."/>
            <person name="Brettin T."/>
            <person name="Bruce D."/>
            <person name="Han C."/>
            <person name="Tapia R."/>
            <person name="Gilna P."/>
            <person name="Schmutz J."/>
            <person name="Larimer F."/>
            <person name="Land M."/>
            <person name="Hauser L."/>
            <person name="Kyrpides N."/>
            <person name="Kim E."/>
            <person name="Stahl D."/>
            <person name="Richardson P."/>
        </authorList>
    </citation>
    <scope>NUCLEOTIDE SEQUENCE [LARGE SCALE GENOMIC DNA]</scope>
    <source>
        <strain evidence="2">EF01-2</strain>
    </source>
</reference>
<evidence type="ECO:0000313" key="2">
    <source>
        <dbReference type="Proteomes" id="UP000000374"/>
    </source>
</evidence>
<accession>A1WLU3</accession>
<proteinExistence type="predicted"/>
<name>A1WLU3_VEREI</name>